<dbReference type="Pfam" id="PF13813">
    <property type="entry name" value="MBOAT_2"/>
    <property type="match status" value="1"/>
</dbReference>
<evidence type="ECO:0000256" key="7">
    <source>
        <dbReference type="ARBA" id="ARBA00023136"/>
    </source>
</evidence>
<dbReference type="InterPro" id="IPR044851">
    <property type="entry name" value="Wax_synthase"/>
</dbReference>
<evidence type="ECO:0000256" key="2">
    <source>
        <dbReference type="ARBA" id="ARBA00005179"/>
    </source>
</evidence>
<comment type="caution">
    <text evidence="10">The sequence shown here is derived from an EMBL/GenBank/DDBJ whole genome shotgun (WGS) entry which is preliminary data.</text>
</comment>
<dbReference type="InterPro" id="IPR032805">
    <property type="entry name" value="Wax_synthase_dom"/>
</dbReference>
<keyword evidence="5" id="KW-0812">Transmembrane</keyword>
<organism evidence="10 11">
    <name type="scientific">Cryphonectria parasitica (strain ATCC 38755 / EP155)</name>
    <dbReference type="NCBI Taxonomy" id="660469"/>
    <lineage>
        <taxon>Eukaryota</taxon>
        <taxon>Fungi</taxon>
        <taxon>Dikarya</taxon>
        <taxon>Ascomycota</taxon>
        <taxon>Pezizomycotina</taxon>
        <taxon>Sordariomycetes</taxon>
        <taxon>Sordariomycetidae</taxon>
        <taxon>Diaporthales</taxon>
        <taxon>Cryphonectriaceae</taxon>
        <taxon>Cryphonectria-Endothia species complex</taxon>
        <taxon>Cryphonectria</taxon>
    </lineage>
</organism>
<evidence type="ECO:0000256" key="1">
    <source>
        <dbReference type="ARBA" id="ARBA00004141"/>
    </source>
</evidence>
<dbReference type="PANTHER" id="PTHR31595">
    <property type="entry name" value="LONG-CHAIN-ALCOHOL O-FATTY-ACYLTRANSFERASE 3-RELATED"/>
    <property type="match status" value="1"/>
</dbReference>
<dbReference type="GO" id="GO:0006629">
    <property type="term" value="P:lipid metabolic process"/>
    <property type="evidence" value="ECO:0007669"/>
    <property type="project" value="InterPro"/>
</dbReference>
<evidence type="ECO:0000313" key="10">
    <source>
        <dbReference type="EMBL" id="KAF3762996.1"/>
    </source>
</evidence>
<evidence type="ECO:0000256" key="5">
    <source>
        <dbReference type="ARBA" id="ARBA00022692"/>
    </source>
</evidence>
<keyword evidence="6" id="KW-1133">Transmembrane helix</keyword>
<accession>A0A9P5CME2</accession>
<feature type="domain" description="Wax synthase" evidence="9">
    <location>
        <begin position="345"/>
        <end position="433"/>
    </location>
</feature>
<keyword evidence="11" id="KW-1185">Reference proteome</keyword>
<dbReference type="GO" id="GO:0016020">
    <property type="term" value="C:membrane"/>
    <property type="evidence" value="ECO:0007669"/>
    <property type="project" value="UniProtKB-SubCell"/>
</dbReference>
<feature type="compositionally biased region" description="Low complexity" evidence="8">
    <location>
        <begin position="114"/>
        <end position="133"/>
    </location>
</feature>
<evidence type="ECO:0000259" key="9">
    <source>
        <dbReference type="Pfam" id="PF13813"/>
    </source>
</evidence>
<reference evidence="10" key="1">
    <citation type="journal article" date="2020" name="Phytopathology">
        <title>Genome sequence of the chestnut blight fungus Cryphonectria parasitica EP155: A fundamental resource for an archetypical invasive plant pathogen.</title>
        <authorList>
            <person name="Crouch J.A."/>
            <person name="Dawe A."/>
            <person name="Aerts A."/>
            <person name="Barry K."/>
            <person name="Churchill A.C.L."/>
            <person name="Grimwood J."/>
            <person name="Hillman B."/>
            <person name="Milgroom M.G."/>
            <person name="Pangilinan J."/>
            <person name="Smith M."/>
            <person name="Salamov A."/>
            <person name="Schmutz J."/>
            <person name="Yadav J."/>
            <person name="Grigoriev I.V."/>
            <person name="Nuss D."/>
        </authorList>
    </citation>
    <scope>NUCLEOTIDE SEQUENCE</scope>
    <source>
        <strain evidence="10">EP155</strain>
    </source>
</reference>
<dbReference type="AlphaFoldDB" id="A0A9P5CME2"/>
<gene>
    <name evidence="10" type="ORF">M406DRAFT_73655</name>
</gene>
<dbReference type="RefSeq" id="XP_040773975.1">
    <property type="nucleotide sequence ID" value="XM_040925641.1"/>
</dbReference>
<keyword evidence="4" id="KW-0808">Transferase</keyword>
<evidence type="ECO:0000313" key="11">
    <source>
        <dbReference type="Proteomes" id="UP000803844"/>
    </source>
</evidence>
<comment type="similarity">
    <text evidence="3">Belongs to the wax synthase family.</text>
</comment>
<comment type="pathway">
    <text evidence="2">Secondary metabolite biosynthesis.</text>
</comment>
<evidence type="ECO:0000256" key="3">
    <source>
        <dbReference type="ARBA" id="ARBA00007282"/>
    </source>
</evidence>
<dbReference type="GO" id="GO:0008374">
    <property type="term" value="F:O-acyltransferase activity"/>
    <property type="evidence" value="ECO:0007669"/>
    <property type="project" value="InterPro"/>
</dbReference>
<dbReference type="Proteomes" id="UP000803844">
    <property type="component" value="Unassembled WGS sequence"/>
</dbReference>
<name>A0A9P5CME2_CRYP1</name>
<protein>
    <recommendedName>
        <fullName evidence="9">Wax synthase domain-containing protein</fullName>
    </recommendedName>
</protein>
<dbReference type="PANTHER" id="PTHR31595:SF57">
    <property type="entry name" value="OS04G0481900 PROTEIN"/>
    <property type="match status" value="1"/>
</dbReference>
<sequence>MICPPLVYYLALLLLPPPPPPALDTFAIKALRNALALSAAWLFLRLPLAYHVPQSIGLTYQLGLVGLYGSARVVDVFFISPYLLGHIPRRVIYRYEPRVGTPLIEGLRDLKNKTSPSPLSSLSSAQATPSTTPTPEPVNHGIMTNPLLNPKSKPKPDQSPSYFPLHLLHRSLITGPQLTPVLEHTTTEDGWPHTLSDRASWALELELSMRGAGFTWTTADVRHTRRTWLPTVPSRLHSIFLHALPTLLVSLAGVRAIYLRYSLADVDEVLWAAAQRNEEAGRWDIDYDDNLFGTRLPLLTQLTLTLCLGATLLAAFSLAHSIFAVVCSPLAPGPLAYFPPLYTKAPWEIRGGGLREFWSYGWHRLFARFFLVYGIWPGEWLERKLLGKTAQEPADVGKVLGGFLSSAFCHGFAARGVSGGNWWLARGEVVFFAMNGVAVVVEEVVRRVVVRRRMRRKGESLERWWDGWVGRVWWISVVLLSGRNFARGWVNAGLVREMSGL</sequence>
<evidence type="ECO:0000256" key="6">
    <source>
        <dbReference type="ARBA" id="ARBA00022989"/>
    </source>
</evidence>
<comment type="subcellular location">
    <subcellularLocation>
        <location evidence="1">Membrane</location>
        <topology evidence="1">Multi-pass membrane protein</topology>
    </subcellularLocation>
</comment>
<proteinExistence type="inferred from homology"/>
<dbReference type="OrthoDB" id="1077582at2759"/>
<keyword evidence="7" id="KW-0472">Membrane</keyword>
<dbReference type="GeneID" id="63842770"/>
<dbReference type="EMBL" id="MU032349">
    <property type="protein sequence ID" value="KAF3762996.1"/>
    <property type="molecule type" value="Genomic_DNA"/>
</dbReference>
<evidence type="ECO:0000256" key="4">
    <source>
        <dbReference type="ARBA" id="ARBA00022679"/>
    </source>
</evidence>
<evidence type="ECO:0000256" key="8">
    <source>
        <dbReference type="SAM" id="MobiDB-lite"/>
    </source>
</evidence>
<feature type="region of interest" description="Disordered" evidence="8">
    <location>
        <begin position="114"/>
        <end position="160"/>
    </location>
</feature>